<dbReference type="InterPro" id="IPR040990">
    <property type="entry name" value="DUF5600"/>
</dbReference>
<dbReference type="Proteomes" id="UP000723463">
    <property type="component" value="Unassembled WGS sequence"/>
</dbReference>
<dbReference type="SMART" id="SM00027">
    <property type="entry name" value="EH"/>
    <property type="match status" value="1"/>
</dbReference>
<evidence type="ECO:0000259" key="10">
    <source>
        <dbReference type="PROSITE" id="PS50031"/>
    </source>
</evidence>
<evidence type="ECO:0000256" key="6">
    <source>
        <dbReference type="ARBA" id="ARBA00022753"/>
    </source>
</evidence>
<feature type="domain" description="EH" evidence="10">
    <location>
        <begin position="557"/>
        <end position="646"/>
    </location>
</feature>
<feature type="domain" description="EF-hand" evidence="11">
    <location>
        <begin position="589"/>
        <end position="624"/>
    </location>
</feature>
<dbReference type="PROSITE" id="PS50031">
    <property type="entry name" value="EH"/>
    <property type="match status" value="1"/>
</dbReference>
<evidence type="ECO:0000256" key="7">
    <source>
        <dbReference type="ARBA" id="ARBA00022837"/>
    </source>
</evidence>
<evidence type="ECO:0000256" key="3">
    <source>
        <dbReference type="ARBA" id="ARBA00022475"/>
    </source>
</evidence>
<dbReference type="InterPro" id="IPR045063">
    <property type="entry name" value="Dynamin_N"/>
</dbReference>
<dbReference type="Pfam" id="PF12763">
    <property type="entry name" value="EH"/>
    <property type="match status" value="1"/>
</dbReference>
<dbReference type="GO" id="GO:0016197">
    <property type="term" value="P:endosomal transport"/>
    <property type="evidence" value="ECO:0007669"/>
    <property type="project" value="TreeGrafter"/>
</dbReference>
<keyword evidence="8" id="KW-0472">Membrane</keyword>
<dbReference type="GO" id="GO:0006897">
    <property type="term" value="P:endocytosis"/>
    <property type="evidence" value="ECO:0007669"/>
    <property type="project" value="TreeGrafter"/>
</dbReference>
<accession>A0A9P6FBM5</accession>
<feature type="domain" description="Dynamin-type G" evidence="12">
    <location>
        <begin position="172"/>
        <end position="409"/>
    </location>
</feature>
<dbReference type="CDD" id="cd09913">
    <property type="entry name" value="EHD"/>
    <property type="match status" value="1"/>
</dbReference>
<dbReference type="Pfam" id="PF16880">
    <property type="entry name" value="EHD_N"/>
    <property type="match status" value="1"/>
</dbReference>
<gene>
    <name evidence="13" type="ORF">EC957_007994</name>
</gene>
<dbReference type="GO" id="GO:0005509">
    <property type="term" value="F:calcium ion binding"/>
    <property type="evidence" value="ECO:0007669"/>
    <property type="project" value="InterPro"/>
</dbReference>
<feature type="compositionally biased region" description="Basic and acidic residues" evidence="9">
    <location>
        <begin position="1"/>
        <end position="12"/>
    </location>
</feature>
<evidence type="ECO:0000313" key="13">
    <source>
        <dbReference type="EMBL" id="KAF9547637.1"/>
    </source>
</evidence>
<dbReference type="Pfam" id="PF18150">
    <property type="entry name" value="DUF5600"/>
    <property type="match status" value="1"/>
</dbReference>
<dbReference type="PROSITE" id="PS50222">
    <property type="entry name" value="EF_HAND_2"/>
    <property type="match status" value="1"/>
</dbReference>
<feature type="compositionally biased region" description="Low complexity" evidence="9">
    <location>
        <begin position="67"/>
        <end position="80"/>
    </location>
</feature>
<dbReference type="AlphaFoldDB" id="A0A9P6FBM5"/>
<comment type="caution">
    <text evidence="13">The sequence shown here is derived from an EMBL/GenBank/DDBJ whole genome shotgun (WGS) entry which is preliminary data.</text>
</comment>
<evidence type="ECO:0000256" key="5">
    <source>
        <dbReference type="ARBA" id="ARBA00022741"/>
    </source>
</evidence>
<reference evidence="13" key="1">
    <citation type="journal article" date="2020" name="Fungal Divers.">
        <title>Resolving the Mortierellaceae phylogeny through synthesis of multi-gene phylogenetics and phylogenomics.</title>
        <authorList>
            <person name="Vandepol N."/>
            <person name="Liber J."/>
            <person name="Desiro A."/>
            <person name="Na H."/>
            <person name="Kennedy M."/>
            <person name="Barry K."/>
            <person name="Grigoriev I.V."/>
            <person name="Miller A.N."/>
            <person name="O'Donnell K."/>
            <person name="Stajich J.E."/>
            <person name="Bonito G."/>
        </authorList>
    </citation>
    <scope>NUCLEOTIDE SEQUENCE</scope>
    <source>
        <strain evidence="13">NRRL 2591</strain>
    </source>
</reference>
<dbReference type="InterPro" id="IPR000261">
    <property type="entry name" value="EH_dom"/>
</dbReference>
<dbReference type="InterPro" id="IPR031692">
    <property type="entry name" value="EHD_N"/>
</dbReference>
<dbReference type="GO" id="GO:0005525">
    <property type="term" value="F:GTP binding"/>
    <property type="evidence" value="ECO:0007669"/>
    <property type="project" value="InterPro"/>
</dbReference>
<evidence type="ECO:0000313" key="14">
    <source>
        <dbReference type="Proteomes" id="UP000723463"/>
    </source>
</evidence>
<evidence type="ECO:0000259" key="11">
    <source>
        <dbReference type="PROSITE" id="PS50222"/>
    </source>
</evidence>
<dbReference type="InterPro" id="IPR002048">
    <property type="entry name" value="EF_hand_dom"/>
</dbReference>
<organism evidence="13 14">
    <name type="scientific">Mortierella hygrophila</name>
    <dbReference type="NCBI Taxonomy" id="979708"/>
    <lineage>
        <taxon>Eukaryota</taxon>
        <taxon>Fungi</taxon>
        <taxon>Fungi incertae sedis</taxon>
        <taxon>Mucoromycota</taxon>
        <taxon>Mortierellomycotina</taxon>
        <taxon>Mortierellomycetes</taxon>
        <taxon>Mortierellales</taxon>
        <taxon>Mortierellaceae</taxon>
        <taxon>Mortierella</taxon>
    </lineage>
</organism>
<dbReference type="Pfam" id="PF00350">
    <property type="entry name" value="Dynamin_N"/>
    <property type="match status" value="1"/>
</dbReference>
<keyword evidence="14" id="KW-1185">Reference proteome</keyword>
<comment type="subcellular location">
    <subcellularLocation>
        <location evidence="1">Cell membrane</location>
        <topology evidence="1">Peripheral membrane protein</topology>
        <orientation evidence="1">Cytoplasmic side</orientation>
    </subcellularLocation>
    <subcellularLocation>
        <location evidence="2">Endosome membrane</location>
        <topology evidence="2">Peripheral membrane protein</topology>
    </subcellularLocation>
</comment>
<evidence type="ECO:0000256" key="4">
    <source>
        <dbReference type="ARBA" id="ARBA00022723"/>
    </source>
</evidence>
<dbReference type="GO" id="GO:0005886">
    <property type="term" value="C:plasma membrane"/>
    <property type="evidence" value="ECO:0007669"/>
    <property type="project" value="UniProtKB-SubCell"/>
</dbReference>
<name>A0A9P6FBM5_9FUNG</name>
<dbReference type="PROSITE" id="PS51718">
    <property type="entry name" value="G_DYNAMIN_2"/>
    <property type="match status" value="1"/>
</dbReference>
<dbReference type="GO" id="GO:0055038">
    <property type="term" value="C:recycling endosome membrane"/>
    <property type="evidence" value="ECO:0007669"/>
    <property type="project" value="UniProtKB-SubCell"/>
</dbReference>
<dbReference type="SUPFAM" id="SSF47473">
    <property type="entry name" value="EF-hand"/>
    <property type="match status" value="1"/>
</dbReference>
<proteinExistence type="predicted"/>
<dbReference type="InterPro" id="IPR027417">
    <property type="entry name" value="P-loop_NTPase"/>
</dbReference>
<feature type="region of interest" description="Disordered" evidence="9">
    <location>
        <begin position="1"/>
        <end position="120"/>
    </location>
</feature>
<evidence type="ECO:0000256" key="1">
    <source>
        <dbReference type="ARBA" id="ARBA00004413"/>
    </source>
</evidence>
<dbReference type="SUPFAM" id="SSF52540">
    <property type="entry name" value="P-loop containing nucleoside triphosphate hydrolases"/>
    <property type="match status" value="1"/>
</dbReference>
<sequence>MGFAQDMKRKTESIITGGGSVFKSGPNTPTGGMVTASGPLDDYGYTKGHHQHNEDPYYNTDNNKSPAPSMMSTKSAKAASCQEHKKNKFSRSSGLGGGGPGRDRDKRHLSPIATRSTFNGIGGGGSFTNLIHDDYRPLMDELKDTYRRKIRPLETTYNFEGFHSAPLSDSDIEAKPMVLLLGQYSTGKTTFIKHLTECDYPGSHIGVEPTTDRFVAVMNGVESRVIPGNAAAVTADMPFRGLNKFGQAFLTRFQVSQCPSPLLENMTLIDTPGILAGDKQRVERGYDFTKTIEWFAERADLILLFFDSHKLDISDEFKSSIYALKGHEEKVRVILNKSDMVNQQQLMRVYGALMWSLGKVIQTPEVMRVYLGSFWVNRPSNAFEDCRSLLEAEQADLIKDLRDLPRNAAIRKVNEIVKRARLAKVHAYIIGHLKKEMPAVFGKASRQQELIRDLDKEFAKVQQIHGVPEGDFPNVEKFRQSLRAYKFESFSKVKEPIMSIVEEALSIDLPKLMRRFPQGNPLLEQAQKNPFLIPESSLQLSPGGEIPPSYWHFSSVDKASSMPVFMSLHPVEGRINGSTAKPYLMSTGLSMEVLAKVWTLADWDSNGYLDENEFAVAMHLIRAIENGGGEGVLPETLPRSMVPYAH</sequence>
<keyword evidence="4" id="KW-0479">Metal-binding</keyword>
<dbReference type="InterPro" id="IPR030381">
    <property type="entry name" value="G_DYNAMIN_dom"/>
</dbReference>
<evidence type="ECO:0000259" key="12">
    <source>
        <dbReference type="PROSITE" id="PS51718"/>
    </source>
</evidence>
<protein>
    <submittedName>
        <fullName evidence="13">Uncharacterized protein</fullName>
    </submittedName>
</protein>
<dbReference type="Gene3D" id="3.40.50.300">
    <property type="entry name" value="P-loop containing nucleotide triphosphate hydrolases"/>
    <property type="match status" value="1"/>
</dbReference>
<evidence type="ECO:0000256" key="9">
    <source>
        <dbReference type="SAM" id="MobiDB-lite"/>
    </source>
</evidence>
<keyword evidence="6" id="KW-0967">Endosome</keyword>
<dbReference type="Gene3D" id="1.10.238.10">
    <property type="entry name" value="EF-hand"/>
    <property type="match status" value="1"/>
</dbReference>
<dbReference type="FunFam" id="3.40.50.300:FF:000147">
    <property type="entry name" value="EH domain-containing protein 1"/>
    <property type="match status" value="1"/>
</dbReference>
<dbReference type="InterPro" id="IPR011992">
    <property type="entry name" value="EF-hand-dom_pair"/>
</dbReference>
<keyword evidence="5" id="KW-0547">Nucleotide-binding</keyword>
<keyword evidence="3" id="KW-1003">Cell membrane</keyword>
<keyword evidence="7" id="KW-0106">Calcium</keyword>
<dbReference type="EMBL" id="JAAAXW010000039">
    <property type="protein sequence ID" value="KAF9547637.1"/>
    <property type="molecule type" value="Genomic_DNA"/>
</dbReference>
<dbReference type="Gene3D" id="1.10.268.20">
    <property type="match status" value="1"/>
</dbReference>
<evidence type="ECO:0000256" key="8">
    <source>
        <dbReference type="ARBA" id="ARBA00023136"/>
    </source>
</evidence>
<dbReference type="CDD" id="cd00052">
    <property type="entry name" value="EH"/>
    <property type="match status" value="1"/>
</dbReference>
<evidence type="ECO:0000256" key="2">
    <source>
        <dbReference type="ARBA" id="ARBA00004481"/>
    </source>
</evidence>
<dbReference type="PANTHER" id="PTHR11216:SF31">
    <property type="entry name" value="AT21416P"/>
    <property type="match status" value="1"/>
</dbReference>
<dbReference type="PANTHER" id="PTHR11216">
    <property type="entry name" value="EH DOMAIN"/>
    <property type="match status" value="1"/>
</dbReference>